<dbReference type="PROSITE" id="PS50181">
    <property type="entry name" value="FBOX"/>
    <property type="match status" value="1"/>
</dbReference>
<dbReference type="GeneID" id="109133326"/>
<dbReference type="PANTHER" id="PTHR32212:SF460">
    <property type="entry name" value="RNI-LIKE SUPERFAMILY PROTEIN"/>
    <property type="match status" value="1"/>
</dbReference>
<reference evidence="2" key="1">
    <citation type="journal article" date="2014" name="Nat. Commun.">
        <title>The emerging biofuel crop Camelina sativa retains a highly undifferentiated hexaploid genome structure.</title>
        <authorList>
            <person name="Kagale S."/>
            <person name="Koh C."/>
            <person name="Nixon J."/>
            <person name="Bollina V."/>
            <person name="Clarke W.E."/>
            <person name="Tuteja R."/>
            <person name="Spillane C."/>
            <person name="Robinson S.J."/>
            <person name="Links M.G."/>
            <person name="Clarke C."/>
            <person name="Higgins E.E."/>
            <person name="Huebert T."/>
            <person name="Sharpe A.G."/>
            <person name="Parkin I.A."/>
        </authorList>
    </citation>
    <scope>NUCLEOTIDE SEQUENCE [LARGE SCALE GENOMIC DNA]</scope>
    <source>
        <strain evidence="2">cv. DH55</strain>
    </source>
</reference>
<proteinExistence type="predicted"/>
<dbReference type="Gene3D" id="1.20.1280.50">
    <property type="match status" value="1"/>
</dbReference>
<keyword evidence="2" id="KW-1185">Reference proteome</keyword>
<dbReference type="PANTHER" id="PTHR32212">
    <property type="entry name" value="CYCLIN-LIKE F-BOX"/>
    <property type="match status" value="1"/>
</dbReference>
<evidence type="ECO:0000259" key="1">
    <source>
        <dbReference type="PROSITE" id="PS50181"/>
    </source>
</evidence>
<dbReference type="SUPFAM" id="SSF81383">
    <property type="entry name" value="F-box domain"/>
    <property type="match status" value="1"/>
</dbReference>
<dbReference type="InterPro" id="IPR036047">
    <property type="entry name" value="F-box-like_dom_sf"/>
</dbReference>
<evidence type="ECO:0000313" key="2">
    <source>
        <dbReference type="Proteomes" id="UP000694864"/>
    </source>
</evidence>
<reference evidence="3" key="2">
    <citation type="submission" date="2025-08" db="UniProtKB">
        <authorList>
            <consortium name="RefSeq"/>
        </authorList>
    </citation>
    <scope>IDENTIFICATION</scope>
    <source>
        <tissue evidence="3">Leaf</tissue>
    </source>
</reference>
<gene>
    <name evidence="3" type="primary">LOC109133326</name>
</gene>
<evidence type="ECO:0000313" key="3">
    <source>
        <dbReference type="RefSeq" id="XP_019101886.1"/>
    </source>
</evidence>
<sequence>MEQQQHRKIGGEDRISELPECLLLYILSLLPTEIAIATSVLSKRWRSLWKVLPNLKFIDSSYNQYDHKFSENLCRSLILHKAPVLESLHLEVGHKYDAFELGLWIGIAFSRHVRKLVLDFQFDEEGFAHFSRDLGRCHNTLEVLELKYNILIHLRLPVCFESLTELNLYLVEFEDEESVSNLFLWLPLSRSFGRA</sequence>
<dbReference type="InterPro" id="IPR001810">
    <property type="entry name" value="F-box_dom"/>
</dbReference>
<dbReference type="RefSeq" id="XP_019101886.1">
    <property type="nucleotide sequence ID" value="XM_019246341.1"/>
</dbReference>
<feature type="domain" description="F-box" evidence="1">
    <location>
        <begin position="12"/>
        <end position="65"/>
    </location>
</feature>
<accession>A0ABM1RS98</accession>
<name>A0ABM1RS98_CAMSA</name>
<dbReference type="Pfam" id="PF00646">
    <property type="entry name" value="F-box"/>
    <property type="match status" value="1"/>
</dbReference>
<protein>
    <submittedName>
        <fullName evidence="3">FBD-associated F-box protein At3g49020-like</fullName>
    </submittedName>
</protein>
<dbReference type="SUPFAM" id="SSF52047">
    <property type="entry name" value="RNI-like"/>
    <property type="match status" value="1"/>
</dbReference>
<dbReference type="Proteomes" id="UP000694864">
    <property type="component" value="Chromosome 6"/>
</dbReference>
<organism evidence="2 3">
    <name type="scientific">Camelina sativa</name>
    <name type="common">False flax</name>
    <name type="synonym">Myagrum sativum</name>
    <dbReference type="NCBI Taxonomy" id="90675"/>
    <lineage>
        <taxon>Eukaryota</taxon>
        <taxon>Viridiplantae</taxon>
        <taxon>Streptophyta</taxon>
        <taxon>Embryophyta</taxon>
        <taxon>Tracheophyta</taxon>
        <taxon>Spermatophyta</taxon>
        <taxon>Magnoliopsida</taxon>
        <taxon>eudicotyledons</taxon>
        <taxon>Gunneridae</taxon>
        <taxon>Pentapetalae</taxon>
        <taxon>rosids</taxon>
        <taxon>malvids</taxon>
        <taxon>Brassicales</taxon>
        <taxon>Brassicaceae</taxon>
        <taxon>Camelineae</taxon>
        <taxon>Camelina</taxon>
    </lineage>
</organism>